<dbReference type="SUPFAM" id="SSF55874">
    <property type="entry name" value="ATPase domain of HSP90 chaperone/DNA topoisomerase II/histidine kinase"/>
    <property type="match status" value="1"/>
</dbReference>
<dbReference type="Pfam" id="PF14501">
    <property type="entry name" value="HATPase_c_5"/>
    <property type="match status" value="1"/>
</dbReference>
<reference evidence="3" key="1">
    <citation type="journal article" date="2019" name="Int. J. Syst. Evol. Microbiol.">
        <title>The Global Catalogue of Microorganisms (GCM) 10K type strain sequencing project: providing services to taxonomists for standard genome sequencing and annotation.</title>
        <authorList>
            <consortium name="The Broad Institute Genomics Platform"/>
            <consortium name="The Broad Institute Genome Sequencing Center for Infectious Disease"/>
            <person name="Wu L."/>
            <person name="Ma J."/>
        </authorList>
    </citation>
    <scope>NUCLEOTIDE SEQUENCE [LARGE SCALE GENOMIC DNA]</scope>
    <source>
        <strain evidence="3">CGMCC 1.12770</strain>
    </source>
</reference>
<name>A0ABQ1Z7Z4_9BACL</name>
<accession>A0ABQ1Z7Z4</accession>
<evidence type="ECO:0000313" key="2">
    <source>
        <dbReference type="EMBL" id="GGH50224.1"/>
    </source>
</evidence>
<dbReference type="Proteomes" id="UP000652153">
    <property type="component" value="Unassembled WGS sequence"/>
</dbReference>
<dbReference type="InterPro" id="IPR003594">
    <property type="entry name" value="HATPase_dom"/>
</dbReference>
<dbReference type="InterPro" id="IPR036890">
    <property type="entry name" value="HATPase_C_sf"/>
</dbReference>
<proteinExistence type="predicted"/>
<feature type="domain" description="Histidine kinase/HSP90-like ATPase" evidence="1">
    <location>
        <begin position="66"/>
        <end position="174"/>
    </location>
</feature>
<gene>
    <name evidence="2" type="ORF">GCM10008014_15180</name>
</gene>
<evidence type="ECO:0000259" key="1">
    <source>
        <dbReference type="SMART" id="SM00387"/>
    </source>
</evidence>
<dbReference type="Gene3D" id="3.30.565.10">
    <property type="entry name" value="Histidine kinase-like ATPase, C-terminal domain"/>
    <property type="match status" value="1"/>
</dbReference>
<organism evidence="2 3">
    <name type="scientific">Paenibacillus silvae</name>
    <dbReference type="NCBI Taxonomy" id="1325358"/>
    <lineage>
        <taxon>Bacteria</taxon>
        <taxon>Bacillati</taxon>
        <taxon>Bacillota</taxon>
        <taxon>Bacilli</taxon>
        <taxon>Bacillales</taxon>
        <taxon>Paenibacillaceae</taxon>
        <taxon>Paenibacillus</taxon>
    </lineage>
</organism>
<dbReference type="EMBL" id="BMFU01000002">
    <property type="protein sequence ID" value="GGH50224.1"/>
    <property type="molecule type" value="Genomic_DNA"/>
</dbReference>
<sequence length="174" mass="20086">MLENNKYKECKDYILTMVHDVSVVNDVLPLSEPAVSALLSTFNEIAVMKNIKLDIMIHYNLEQMPCSVYETNKIIGNLLQNAIDEVDHYDDDSRWIGIMILKRNNNNVIKVSNKLDRDIEELKGIFNSGFTTKEAHEGIGLSTVQRIVNKYKGTIHFELEEDLIHFIVKVPFRF</sequence>
<dbReference type="PANTHER" id="PTHR40448">
    <property type="entry name" value="TWO-COMPONENT SENSOR HISTIDINE KINASE"/>
    <property type="match status" value="1"/>
</dbReference>
<keyword evidence="3" id="KW-1185">Reference proteome</keyword>
<protein>
    <recommendedName>
        <fullName evidence="1">Histidine kinase/HSP90-like ATPase domain-containing protein</fullName>
    </recommendedName>
</protein>
<dbReference type="SMART" id="SM00387">
    <property type="entry name" value="HATPase_c"/>
    <property type="match status" value="1"/>
</dbReference>
<comment type="caution">
    <text evidence="2">The sequence shown here is derived from an EMBL/GenBank/DDBJ whole genome shotgun (WGS) entry which is preliminary data.</text>
</comment>
<dbReference type="PANTHER" id="PTHR40448:SF1">
    <property type="entry name" value="TWO-COMPONENT SENSOR HISTIDINE KINASE"/>
    <property type="match status" value="1"/>
</dbReference>
<dbReference type="InterPro" id="IPR032834">
    <property type="entry name" value="NatK-like_C"/>
</dbReference>
<evidence type="ECO:0000313" key="3">
    <source>
        <dbReference type="Proteomes" id="UP000652153"/>
    </source>
</evidence>